<dbReference type="RefSeq" id="WP_378270748.1">
    <property type="nucleotide sequence ID" value="NZ_JBHUKR010000023.1"/>
</dbReference>
<evidence type="ECO:0000259" key="1">
    <source>
        <dbReference type="Pfam" id="PF01979"/>
    </source>
</evidence>
<dbReference type="EMBL" id="JBHUKR010000023">
    <property type="protein sequence ID" value="MFD2421909.1"/>
    <property type="molecule type" value="Genomic_DNA"/>
</dbReference>
<dbReference type="Gene3D" id="3.20.20.140">
    <property type="entry name" value="Metal-dependent hydrolases"/>
    <property type="match status" value="1"/>
</dbReference>
<gene>
    <name evidence="2" type="ORF">ACFSXZ_36835</name>
</gene>
<dbReference type="Gene3D" id="2.30.40.10">
    <property type="entry name" value="Urease, subunit C, domain 1"/>
    <property type="match status" value="1"/>
</dbReference>
<dbReference type="SUPFAM" id="SSF51338">
    <property type="entry name" value="Composite domain of metallo-dependent hydrolases"/>
    <property type="match status" value="1"/>
</dbReference>
<comment type="caution">
    <text evidence="2">The sequence shown here is derived from an EMBL/GenBank/DDBJ whole genome shotgun (WGS) entry which is preliminary data.</text>
</comment>
<dbReference type="PANTHER" id="PTHR43135">
    <property type="entry name" value="ALPHA-D-RIBOSE 1-METHYLPHOSPHONATE 5-TRIPHOSPHATE DIPHOSPHATASE"/>
    <property type="match status" value="1"/>
</dbReference>
<evidence type="ECO:0000313" key="2">
    <source>
        <dbReference type="EMBL" id="MFD2421909.1"/>
    </source>
</evidence>
<name>A0ABW5G4T8_9PSEU</name>
<evidence type="ECO:0000313" key="3">
    <source>
        <dbReference type="Proteomes" id="UP001597417"/>
    </source>
</evidence>
<dbReference type="InterPro" id="IPR032466">
    <property type="entry name" value="Metal_Hydrolase"/>
</dbReference>
<dbReference type="Proteomes" id="UP001597417">
    <property type="component" value="Unassembled WGS sequence"/>
</dbReference>
<dbReference type="Pfam" id="PF01979">
    <property type="entry name" value="Amidohydro_1"/>
    <property type="match status" value="1"/>
</dbReference>
<dbReference type="PANTHER" id="PTHR43135:SF3">
    <property type="entry name" value="ALPHA-D-RIBOSE 1-METHYLPHOSPHONATE 5-TRIPHOSPHATE DIPHOSPHATASE"/>
    <property type="match status" value="1"/>
</dbReference>
<dbReference type="SUPFAM" id="SSF51556">
    <property type="entry name" value="Metallo-dependent hydrolases"/>
    <property type="match status" value="1"/>
</dbReference>
<organism evidence="2 3">
    <name type="scientific">Amycolatopsis pigmentata</name>
    <dbReference type="NCBI Taxonomy" id="450801"/>
    <lineage>
        <taxon>Bacteria</taxon>
        <taxon>Bacillati</taxon>
        <taxon>Actinomycetota</taxon>
        <taxon>Actinomycetes</taxon>
        <taxon>Pseudonocardiales</taxon>
        <taxon>Pseudonocardiaceae</taxon>
        <taxon>Amycolatopsis</taxon>
    </lineage>
</organism>
<dbReference type="InterPro" id="IPR006680">
    <property type="entry name" value="Amidohydro-rel"/>
</dbReference>
<dbReference type="InterPro" id="IPR011059">
    <property type="entry name" value="Metal-dep_hydrolase_composite"/>
</dbReference>
<reference evidence="3" key="1">
    <citation type="journal article" date="2019" name="Int. J. Syst. Evol. Microbiol.">
        <title>The Global Catalogue of Microorganisms (GCM) 10K type strain sequencing project: providing services to taxonomists for standard genome sequencing and annotation.</title>
        <authorList>
            <consortium name="The Broad Institute Genomics Platform"/>
            <consortium name="The Broad Institute Genome Sequencing Center for Infectious Disease"/>
            <person name="Wu L."/>
            <person name="Ma J."/>
        </authorList>
    </citation>
    <scope>NUCLEOTIDE SEQUENCE [LARGE SCALE GENOMIC DNA]</scope>
    <source>
        <strain evidence="3">CGMCC 4.7645</strain>
    </source>
</reference>
<protein>
    <submittedName>
        <fullName evidence="2">Amidohydrolase family protein</fullName>
    </submittedName>
</protein>
<dbReference type="InterPro" id="IPR051781">
    <property type="entry name" value="Metallo-dep_Hydrolase"/>
</dbReference>
<sequence length="363" mass="38074">MVMDLPGATLLPGLIDSHVHATLRGGTSLSNGPQELSDVAAGNLRCAAQAGITTVRDCGSPGDSMIRLRDTATTGLPHCLVAGPSLTPPRGHAHSVGREVVGVRGLREAVHDLAKANVDWIKVIGCGGGTPGTDPLVSTYTADELRAVVETARAHGLPVTVHALNADTISLGLDAGVRHFEHGWLYQPGSTLAHGATLERLAATGVVICPTIWATAHRVPLLRRRLRDSPSDSQARADLDDALRRTDAVIRSVGDCYAAGVRLIAGTDAGWRDVGFGDLVDELLLLQRCGLSAVDALASATQVAADALGVGARRGRIAPGYTADLIAVAGDPTVDLEVLRRVQLTIIRGRSLDQSRQHHRQDT</sequence>
<accession>A0ABW5G4T8</accession>
<keyword evidence="3" id="KW-1185">Reference proteome</keyword>
<proteinExistence type="predicted"/>
<feature type="domain" description="Amidohydrolase-related" evidence="1">
    <location>
        <begin position="9"/>
        <end position="350"/>
    </location>
</feature>